<gene>
    <name evidence="1" type="ORF">JZO70_13325</name>
</gene>
<sequence>MHEKTWKVTNAQMFFQIGDTLNEVMIEPDFFEKKLKHCCIKSPLIFNKDEENHYYFSESLELRIEAEAKCYSSVGDICYFPDWQCLGINLEDEDCTLCIPRYKIGKIKGNFCQIQSLTPEEEGHLYWQYTLEPPDRKN</sequence>
<comment type="caution">
    <text evidence="1">The sequence shown here is derived from an EMBL/GenBank/DDBJ whole genome shotgun (WGS) entry which is preliminary data.</text>
</comment>
<proteinExistence type="predicted"/>
<name>A0ABS3LBZ2_9ENTE</name>
<dbReference type="InterPro" id="IPR029000">
    <property type="entry name" value="Cyclophilin-like_dom_sf"/>
</dbReference>
<evidence type="ECO:0000313" key="1">
    <source>
        <dbReference type="EMBL" id="MBO1307152.1"/>
    </source>
</evidence>
<evidence type="ECO:0000313" key="2">
    <source>
        <dbReference type="Proteomes" id="UP000664601"/>
    </source>
</evidence>
<dbReference type="Proteomes" id="UP000664601">
    <property type="component" value="Unassembled WGS sequence"/>
</dbReference>
<dbReference type="Gene3D" id="2.40.100.20">
    <property type="match status" value="1"/>
</dbReference>
<reference evidence="1 2" key="1">
    <citation type="submission" date="2021-03" db="EMBL/GenBank/DDBJ databases">
        <title>Enterococcal diversity collection.</title>
        <authorList>
            <person name="Gilmore M.S."/>
            <person name="Schwartzman J."/>
            <person name="Van Tyne D."/>
            <person name="Martin M."/>
            <person name="Earl A.M."/>
            <person name="Manson A.L."/>
            <person name="Straub T."/>
            <person name="Salamzade R."/>
            <person name="Saavedra J."/>
            <person name="Lebreton F."/>
            <person name="Prichula J."/>
            <person name="Schaufler K."/>
            <person name="Gaca A."/>
            <person name="Sgardioli B."/>
            <person name="Wagenaar J."/>
            <person name="Strong T."/>
        </authorList>
    </citation>
    <scope>NUCLEOTIDE SEQUENCE [LARGE SCALE GENOMIC DNA]</scope>
    <source>
        <strain evidence="1 2">669A</strain>
    </source>
</reference>
<dbReference type="SUPFAM" id="SSF50891">
    <property type="entry name" value="Cyclophilin-like"/>
    <property type="match status" value="1"/>
</dbReference>
<keyword evidence="2" id="KW-1185">Reference proteome</keyword>
<dbReference type="EMBL" id="JAFREM010000020">
    <property type="protein sequence ID" value="MBO1307152.1"/>
    <property type="molecule type" value="Genomic_DNA"/>
</dbReference>
<protein>
    <submittedName>
        <fullName evidence="1">Uncharacterized protein</fullName>
    </submittedName>
</protein>
<accession>A0ABS3LBZ2</accession>
<organism evidence="1 2">
    <name type="scientific">Candidatus Enterococcus moelleringii</name>
    <dbReference type="NCBI Taxonomy" id="2815325"/>
    <lineage>
        <taxon>Bacteria</taxon>
        <taxon>Bacillati</taxon>
        <taxon>Bacillota</taxon>
        <taxon>Bacilli</taxon>
        <taxon>Lactobacillales</taxon>
        <taxon>Enterococcaceae</taxon>
        <taxon>Enterococcus</taxon>
    </lineage>
</organism>
<dbReference type="RefSeq" id="WP_207674081.1">
    <property type="nucleotide sequence ID" value="NZ_JAFREM010000020.1"/>
</dbReference>